<proteinExistence type="predicted"/>
<organism evidence="1 2">
    <name type="scientific">Achaetomium macrosporum</name>
    <dbReference type="NCBI Taxonomy" id="79813"/>
    <lineage>
        <taxon>Eukaryota</taxon>
        <taxon>Fungi</taxon>
        <taxon>Dikarya</taxon>
        <taxon>Ascomycota</taxon>
        <taxon>Pezizomycotina</taxon>
        <taxon>Sordariomycetes</taxon>
        <taxon>Sordariomycetidae</taxon>
        <taxon>Sordariales</taxon>
        <taxon>Chaetomiaceae</taxon>
        <taxon>Achaetomium</taxon>
    </lineage>
</organism>
<evidence type="ECO:0000313" key="1">
    <source>
        <dbReference type="EMBL" id="KAK4237354.1"/>
    </source>
</evidence>
<gene>
    <name evidence="1" type="ORF">C8A03DRAFT_34683</name>
</gene>
<dbReference type="Proteomes" id="UP001303760">
    <property type="component" value="Unassembled WGS sequence"/>
</dbReference>
<dbReference type="AlphaFoldDB" id="A0AAN7C8E6"/>
<name>A0AAN7C8E6_9PEZI</name>
<accession>A0AAN7C8E6</accession>
<sequence>MLQEPGTNRPCTSGSDSVVERPKPFGIFSLKHVVASLRDTRGMVMEQELAHGHIASQGGTVESSDSMILCSCNSGDPSQSRRRGAKGSKLEVVLRRWDQGKWEADSRRGPGIWIQYPPRKQEESQQLAYCPIWSPDESRSMTKPGIFDQRGYELRMGRRPGLPMANWEGFRYVAVNGSQIPSSKNEVAIDPGRQAAPEVLRREHFLADTIGQCRPEPGIWVDSVFQENIEDAELTVLNCPYQGVLSSL</sequence>
<reference evidence="1" key="1">
    <citation type="journal article" date="2023" name="Mol. Phylogenet. Evol.">
        <title>Genome-scale phylogeny and comparative genomics of the fungal order Sordariales.</title>
        <authorList>
            <person name="Hensen N."/>
            <person name="Bonometti L."/>
            <person name="Westerberg I."/>
            <person name="Brannstrom I.O."/>
            <person name="Guillou S."/>
            <person name="Cros-Aarteil S."/>
            <person name="Calhoun S."/>
            <person name="Haridas S."/>
            <person name="Kuo A."/>
            <person name="Mondo S."/>
            <person name="Pangilinan J."/>
            <person name="Riley R."/>
            <person name="LaButti K."/>
            <person name="Andreopoulos B."/>
            <person name="Lipzen A."/>
            <person name="Chen C."/>
            <person name="Yan M."/>
            <person name="Daum C."/>
            <person name="Ng V."/>
            <person name="Clum A."/>
            <person name="Steindorff A."/>
            <person name="Ohm R.A."/>
            <person name="Martin F."/>
            <person name="Silar P."/>
            <person name="Natvig D.O."/>
            <person name="Lalanne C."/>
            <person name="Gautier V."/>
            <person name="Ament-Velasquez S.L."/>
            <person name="Kruys A."/>
            <person name="Hutchinson M.I."/>
            <person name="Powell A.J."/>
            <person name="Barry K."/>
            <person name="Miller A.N."/>
            <person name="Grigoriev I.V."/>
            <person name="Debuchy R."/>
            <person name="Gladieux P."/>
            <person name="Hiltunen Thoren M."/>
            <person name="Johannesson H."/>
        </authorList>
    </citation>
    <scope>NUCLEOTIDE SEQUENCE</scope>
    <source>
        <strain evidence="1">CBS 532.94</strain>
    </source>
</reference>
<dbReference type="EMBL" id="MU860142">
    <property type="protein sequence ID" value="KAK4237354.1"/>
    <property type="molecule type" value="Genomic_DNA"/>
</dbReference>
<comment type="caution">
    <text evidence="1">The sequence shown here is derived from an EMBL/GenBank/DDBJ whole genome shotgun (WGS) entry which is preliminary data.</text>
</comment>
<keyword evidence="2" id="KW-1185">Reference proteome</keyword>
<evidence type="ECO:0000313" key="2">
    <source>
        <dbReference type="Proteomes" id="UP001303760"/>
    </source>
</evidence>
<reference evidence="1" key="2">
    <citation type="submission" date="2023-05" db="EMBL/GenBank/DDBJ databases">
        <authorList>
            <consortium name="Lawrence Berkeley National Laboratory"/>
            <person name="Steindorff A."/>
            <person name="Hensen N."/>
            <person name="Bonometti L."/>
            <person name="Westerberg I."/>
            <person name="Brannstrom I.O."/>
            <person name="Guillou S."/>
            <person name="Cros-Aarteil S."/>
            <person name="Calhoun S."/>
            <person name="Haridas S."/>
            <person name="Kuo A."/>
            <person name="Mondo S."/>
            <person name="Pangilinan J."/>
            <person name="Riley R."/>
            <person name="Labutti K."/>
            <person name="Andreopoulos B."/>
            <person name="Lipzen A."/>
            <person name="Chen C."/>
            <person name="Yanf M."/>
            <person name="Daum C."/>
            <person name="Ng V."/>
            <person name="Clum A."/>
            <person name="Ohm R."/>
            <person name="Martin F."/>
            <person name="Silar P."/>
            <person name="Natvig D."/>
            <person name="Lalanne C."/>
            <person name="Gautier V."/>
            <person name="Ament-Velasquez S.L."/>
            <person name="Kruys A."/>
            <person name="Hutchinson M.I."/>
            <person name="Powell A.J."/>
            <person name="Barry K."/>
            <person name="Miller A.N."/>
            <person name="Grigoriev I.V."/>
            <person name="Debuchy R."/>
            <person name="Gladieux P."/>
            <person name="Thoren M.H."/>
            <person name="Johannesson H."/>
        </authorList>
    </citation>
    <scope>NUCLEOTIDE SEQUENCE</scope>
    <source>
        <strain evidence="1">CBS 532.94</strain>
    </source>
</reference>
<protein>
    <submittedName>
        <fullName evidence="1">Uncharacterized protein</fullName>
    </submittedName>
</protein>